<evidence type="ECO:0000313" key="6">
    <source>
        <dbReference type="Proteomes" id="UP000325577"/>
    </source>
</evidence>
<dbReference type="InterPro" id="IPR013320">
    <property type="entry name" value="ConA-like_dom_sf"/>
</dbReference>
<dbReference type="InterPro" id="IPR050258">
    <property type="entry name" value="Leguminous_Lectin"/>
</dbReference>
<dbReference type="InterPro" id="IPR001220">
    <property type="entry name" value="Legume_lectin_dom"/>
</dbReference>
<keyword evidence="3" id="KW-0472">Membrane</keyword>
<name>A0A5J4ZML9_9ASTE</name>
<protein>
    <recommendedName>
        <fullName evidence="4">Legume lectin domain-containing protein</fullName>
    </recommendedName>
</protein>
<keyword evidence="3" id="KW-0812">Transmembrane</keyword>
<dbReference type="Pfam" id="PF00139">
    <property type="entry name" value="Lectin_legB"/>
    <property type="match status" value="1"/>
</dbReference>
<feature type="transmembrane region" description="Helical" evidence="3">
    <location>
        <begin position="21"/>
        <end position="44"/>
    </location>
</feature>
<keyword evidence="3" id="KW-1133">Transmembrane helix</keyword>
<dbReference type="PANTHER" id="PTHR32401">
    <property type="entry name" value="CONCANAVALIN A-LIKE LECTIN FAMILY PROTEIN"/>
    <property type="match status" value="1"/>
</dbReference>
<dbReference type="InterPro" id="IPR019825">
    <property type="entry name" value="Lectin_legB_Mn/Ca_BS"/>
</dbReference>
<dbReference type="PANTHER" id="PTHR32401:SF50">
    <property type="entry name" value="OS07G0133000 PROTEIN"/>
    <property type="match status" value="1"/>
</dbReference>
<gene>
    <name evidence="5" type="ORF">F0562_016290</name>
</gene>
<dbReference type="Gene3D" id="2.60.120.200">
    <property type="match status" value="1"/>
</dbReference>
<feature type="domain" description="Legume lectin" evidence="4">
    <location>
        <begin position="58"/>
        <end position="183"/>
    </location>
</feature>
<reference evidence="5 6" key="1">
    <citation type="submission" date="2019-09" db="EMBL/GenBank/DDBJ databases">
        <title>A chromosome-level genome assembly of the Chinese tupelo Nyssa sinensis.</title>
        <authorList>
            <person name="Yang X."/>
            <person name="Kang M."/>
            <person name="Yang Y."/>
            <person name="Xiong H."/>
            <person name="Wang M."/>
            <person name="Zhang Z."/>
            <person name="Wang Z."/>
            <person name="Wu H."/>
            <person name="Ma T."/>
            <person name="Liu J."/>
            <person name="Xi Z."/>
        </authorList>
    </citation>
    <scope>NUCLEOTIDE SEQUENCE [LARGE SCALE GENOMIC DNA]</scope>
    <source>
        <strain evidence="5">J267</strain>
        <tissue evidence="5">Leaf</tissue>
    </source>
</reference>
<comment type="similarity">
    <text evidence="1">Belongs to the leguminous lectin family.</text>
</comment>
<evidence type="ECO:0000259" key="4">
    <source>
        <dbReference type="Pfam" id="PF00139"/>
    </source>
</evidence>
<dbReference type="EMBL" id="CM018050">
    <property type="protein sequence ID" value="KAA8518936.1"/>
    <property type="molecule type" value="Genomic_DNA"/>
</dbReference>
<sequence>MYEKSCRAPPRSHQKLKAICLLASLILNSRLVMFFKLGIVALYIQFLGSLAAASQEDLGFTFNGFRSKDLGLDGIAQFTSNGILQLTNATQLRVGHAFYPHPINFKNSSNTSTTFSFSTTFAFAIHPQTPTLGGQGIAFVIAPTIEIPDALPTQYLGLFNGNNNGNSTNRVVAVELDTIQNTEF</sequence>
<proteinExistence type="inferred from homology"/>
<accession>A0A5J4ZML9</accession>
<dbReference type="SUPFAM" id="SSF49899">
    <property type="entry name" value="Concanavalin A-like lectins/glucanases"/>
    <property type="match status" value="1"/>
</dbReference>
<dbReference type="OrthoDB" id="1001894at2759"/>
<evidence type="ECO:0000256" key="1">
    <source>
        <dbReference type="ARBA" id="ARBA00007606"/>
    </source>
</evidence>
<organism evidence="5 6">
    <name type="scientific">Nyssa sinensis</name>
    <dbReference type="NCBI Taxonomy" id="561372"/>
    <lineage>
        <taxon>Eukaryota</taxon>
        <taxon>Viridiplantae</taxon>
        <taxon>Streptophyta</taxon>
        <taxon>Embryophyta</taxon>
        <taxon>Tracheophyta</taxon>
        <taxon>Spermatophyta</taxon>
        <taxon>Magnoliopsida</taxon>
        <taxon>eudicotyledons</taxon>
        <taxon>Gunneridae</taxon>
        <taxon>Pentapetalae</taxon>
        <taxon>asterids</taxon>
        <taxon>Cornales</taxon>
        <taxon>Nyssaceae</taxon>
        <taxon>Nyssa</taxon>
    </lineage>
</organism>
<evidence type="ECO:0000256" key="3">
    <source>
        <dbReference type="SAM" id="Phobius"/>
    </source>
</evidence>
<evidence type="ECO:0000256" key="2">
    <source>
        <dbReference type="ARBA" id="ARBA00022734"/>
    </source>
</evidence>
<keyword evidence="6" id="KW-1185">Reference proteome</keyword>
<keyword evidence="2" id="KW-0430">Lectin</keyword>
<dbReference type="GO" id="GO:0030246">
    <property type="term" value="F:carbohydrate binding"/>
    <property type="evidence" value="ECO:0007669"/>
    <property type="project" value="UniProtKB-KW"/>
</dbReference>
<dbReference type="Proteomes" id="UP000325577">
    <property type="component" value="Linkage Group LG7"/>
</dbReference>
<dbReference type="AlphaFoldDB" id="A0A5J4ZML9"/>
<dbReference type="PROSITE" id="PS00307">
    <property type="entry name" value="LECTIN_LEGUME_BETA"/>
    <property type="match status" value="1"/>
</dbReference>
<evidence type="ECO:0000313" key="5">
    <source>
        <dbReference type="EMBL" id="KAA8518936.1"/>
    </source>
</evidence>